<keyword evidence="1" id="KW-1133">Transmembrane helix</keyword>
<gene>
    <name evidence="2" type="ORF">SAMN04488074_106264</name>
</gene>
<proteinExistence type="predicted"/>
<evidence type="ECO:0000256" key="1">
    <source>
        <dbReference type="SAM" id="Phobius"/>
    </source>
</evidence>
<accession>A0A1G9DGT0</accession>
<reference evidence="3" key="1">
    <citation type="submission" date="2016-10" db="EMBL/GenBank/DDBJ databases">
        <authorList>
            <person name="Varghese N."/>
            <person name="Submissions S."/>
        </authorList>
    </citation>
    <scope>NUCLEOTIDE SEQUENCE [LARGE SCALE GENOMIC DNA]</scope>
    <source>
        <strain evidence="3">DSM 44796</strain>
    </source>
</reference>
<evidence type="ECO:0000313" key="2">
    <source>
        <dbReference type="EMBL" id="SDK63097.1"/>
    </source>
</evidence>
<evidence type="ECO:0000313" key="3">
    <source>
        <dbReference type="Proteomes" id="UP000199682"/>
    </source>
</evidence>
<organism evidence="2 3">
    <name type="scientific">Lentzea albidocapillata subsp. violacea</name>
    <dbReference type="NCBI Taxonomy" id="128104"/>
    <lineage>
        <taxon>Bacteria</taxon>
        <taxon>Bacillati</taxon>
        <taxon>Actinomycetota</taxon>
        <taxon>Actinomycetes</taxon>
        <taxon>Pseudonocardiales</taxon>
        <taxon>Pseudonocardiaceae</taxon>
        <taxon>Lentzea</taxon>
    </lineage>
</organism>
<sequence length="301" mass="32491">MNIEDELRGALDVSAPPPTTTLDVVMKRGRRRVFAHRAGAMLGVAVVVVGIGIGAATLNQAAPPPRQADRPDAGPATVQHALTWPRVDTPPQKPYGTWSPASTAPPPAGRPVLPMPRCSIGQPKWAMKVYLGSVQLDDGFVQKWIGTVREQLPEVRVSELSPRSDKSAFLEYAVDLTDSGGTGSVRLVAGRFAGTPLEYADDNLWTSGDCDPPYRTTLPDGTIVQLHSVRAAEPFQTLLQVMEVFRPDGLMLRLELANYGSKDLRPAAQEGYWERIGPGRVNLPLTEEQFSRLGPAIAGVA</sequence>
<dbReference type="Proteomes" id="UP000199682">
    <property type="component" value="Unassembled WGS sequence"/>
</dbReference>
<dbReference type="AlphaFoldDB" id="A0A1G9DGT0"/>
<dbReference type="EMBL" id="FNET01000006">
    <property type="protein sequence ID" value="SDK63097.1"/>
    <property type="molecule type" value="Genomic_DNA"/>
</dbReference>
<dbReference type="RefSeq" id="WP_090006700.1">
    <property type="nucleotide sequence ID" value="NZ_FNET01000006.1"/>
</dbReference>
<name>A0A1G9DGT0_9PSEU</name>
<keyword evidence="1" id="KW-0812">Transmembrane</keyword>
<feature type="transmembrane region" description="Helical" evidence="1">
    <location>
        <begin position="38"/>
        <end position="58"/>
    </location>
</feature>
<protein>
    <submittedName>
        <fullName evidence="2">Uncharacterized protein</fullName>
    </submittedName>
</protein>
<keyword evidence="1" id="KW-0472">Membrane</keyword>